<dbReference type="Pfam" id="PF13639">
    <property type="entry name" value="zf-RING_2"/>
    <property type="match status" value="1"/>
</dbReference>
<dbReference type="GO" id="GO:0006511">
    <property type="term" value="P:ubiquitin-dependent protein catabolic process"/>
    <property type="evidence" value="ECO:0007669"/>
    <property type="project" value="TreeGrafter"/>
</dbReference>
<reference evidence="11 12" key="2">
    <citation type="journal article" date="2012" name="PLoS Pathog.">
        <title>Diverse lifestyles and strategies of plant pathogenesis encoded in the genomes of eighteen Dothideomycetes fungi.</title>
        <authorList>
            <person name="Ohm R.A."/>
            <person name="Feau N."/>
            <person name="Henrissat B."/>
            <person name="Schoch C.L."/>
            <person name="Horwitz B.A."/>
            <person name="Barry K.W."/>
            <person name="Condon B.J."/>
            <person name="Copeland A.C."/>
            <person name="Dhillon B."/>
            <person name="Glaser F."/>
            <person name="Hesse C.N."/>
            <person name="Kosti I."/>
            <person name="LaButti K."/>
            <person name="Lindquist E.A."/>
            <person name="Lucas S."/>
            <person name="Salamov A.A."/>
            <person name="Bradshaw R.E."/>
            <person name="Ciuffetti L."/>
            <person name="Hamelin R.C."/>
            <person name="Kema G.H.J."/>
            <person name="Lawrence C."/>
            <person name="Scott J.A."/>
            <person name="Spatafora J.W."/>
            <person name="Turgeon B.G."/>
            <person name="de Wit P.J.G.M."/>
            <person name="Zhong S."/>
            <person name="Goodwin S.B."/>
            <person name="Grigoriev I.V."/>
        </authorList>
    </citation>
    <scope>NUCLEOTIDE SEQUENCE [LARGE SCALE GENOMIC DNA]</scope>
    <source>
        <strain evidence="12">NZE10 / CBS 128990</strain>
    </source>
</reference>
<protein>
    <recommendedName>
        <fullName evidence="2">RING-type E3 ubiquitin transferase</fullName>
        <ecNumber evidence="2">2.3.2.27</ecNumber>
    </recommendedName>
</protein>
<gene>
    <name evidence="11" type="ORF">DOTSEDRAFT_69602</name>
</gene>
<keyword evidence="5 8" id="KW-0863">Zinc-finger</keyword>
<proteinExistence type="predicted"/>
<evidence type="ECO:0000313" key="11">
    <source>
        <dbReference type="EMBL" id="EME47706.1"/>
    </source>
</evidence>
<dbReference type="GO" id="GO:0061630">
    <property type="term" value="F:ubiquitin protein ligase activity"/>
    <property type="evidence" value="ECO:0007669"/>
    <property type="project" value="UniProtKB-EC"/>
</dbReference>
<dbReference type="HOGENOM" id="CLU_021597_0_1_1"/>
<dbReference type="STRING" id="675120.N1PW32"/>
<dbReference type="SMART" id="SM00184">
    <property type="entry name" value="RING"/>
    <property type="match status" value="1"/>
</dbReference>
<feature type="compositionally biased region" description="Gly residues" evidence="9">
    <location>
        <begin position="113"/>
        <end position="129"/>
    </location>
</feature>
<dbReference type="GO" id="GO:0016567">
    <property type="term" value="P:protein ubiquitination"/>
    <property type="evidence" value="ECO:0007669"/>
    <property type="project" value="UniProtKB-ARBA"/>
</dbReference>
<keyword evidence="6" id="KW-0833">Ubl conjugation pathway</keyword>
<keyword evidence="4" id="KW-0479">Metal-binding</keyword>
<feature type="compositionally biased region" description="Basic and acidic residues" evidence="9">
    <location>
        <begin position="407"/>
        <end position="416"/>
    </location>
</feature>
<keyword evidence="7" id="KW-0862">Zinc</keyword>
<dbReference type="InterPro" id="IPR051834">
    <property type="entry name" value="RING_finger_E3_ligase"/>
</dbReference>
<evidence type="ECO:0000256" key="8">
    <source>
        <dbReference type="PROSITE-ProRule" id="PRU00175"/>
    </source>
</evidence>
<sequence length="503" mass="53292">MSTQTPQQAPQQRELVFCHQCENEWYRDEHGIICPDCQGDFTEIIEEDHDPREDDAMPELDPQFPGHGHEWYAPNAPDPDEADIDDLHWEENAPGGPPGGRLTGTLTRNIRLGGQGGQQGGQSGGGFMGMLGPILQGALGGVVNPTRQQGQGQGQERGAEGVEGQHPPGSSPGEQQRGNGGTYTRHAHGPGYSFTITTSTGGNLFPRDANNPQPFQQQPDNIERLMAQMFANIGAGPRIQGPGAGGPFMGMGMAGGPGPGEGGMAGGPTMFGDIFQLLGMAHGGAHGDAVYSQEALDRVITQLMEQHQSGNAPGPASSEAIENLPEKQISAKDLDENGEANCSICMDSAEIGSTVTELPCHHWFHYDCIKSWLIEHDTCPHCRQGIMPKDENARADRPRHSSQAPMHDMHSPDYHRAPSMPGGHPFPRQNSSGAEGSGRGSASQDDPFRVSVSPERSRNGGAAGGLFGRMRQAFSPGGSSSNPDDVDSQGTGGYGGSLDSGNR</sequence>
<dbReference type="eggNOG" id="KOG0800">
    <property type="taxonomic scope" value="Eukaryota"/>
</dbReference>
<dbReference type="EMBL" id="KB446536">
    <property type="protein sequence ID" value="EME47706.1"/>
    <property type="molecule type" value="Genomic_DNA"/>
</dbReference>
<accession>N1PW32</accession>
<evidence type="ECO:0000256" key="7">
    <source>
        <dbReference type="ARBA" id="ARBA00022833"/>
    </source>
</evidence>
<keyword evidence="12" id="KW-1185">Reference proteome</keyword>
<dbReference type="PROSITE" id="PS50089">
    <property type="entry name" value="ZF_RING_2"/>
    <property type="match status" value="1"/>
</dbReference>
<evidence type="ECO:0000256" key="5">
    <source>
        <dbReference type="ARBA" id="ARBA00022771"/>
    </source>
</evidence>
<dbReference type="Gene3D" id="3.30.40.10">
    <property type="entry name" value="Zinc/RING finger domain, C3HC4 (zinc finger)"/>
    <property type="match status" value="1"/>
</dbReference>
<dbReference type="SUPFAM" id="SSF57850">
    <property type="entry name" value="RING/U-box"/>
    <property type="match status" value="1"/>
</dbReference>
<feature type="compositionally biased region" description="Gly residues" evidence="9">
    <location>
        <begin position="490"/>
        <end position="503"/>
    </location>
</feature>
<dbReference type="OrthoDB" id="8062037at2759"/>
<feature type="domain" description="RING-type" evidence="10">
    <location>
        <begin position="342"/>
        <end position="383"/>
    </location>
</feature>
<evidence type="ECO:0000256" key="2">
    <source>
        <dbReference type="ARBA" id="ARBA00012483"/>
    </source>
</evidence>
<evidence type="ECO:0000256" key="3">
    <source>
        <dbReference type="ARBA" id="ARBA00022679"/>
    </source>
</evidence>
<dbReference type="PANTHER" id="PTHR45931">
    <property type="entry name" value="SI:CH211-59O9.10"/>
    <property type="match status" value="1"/>
</dbReference>
<dbReference type="GO" id="GO:0005634">
    <property type="term" value="C:nucleus"/>
    <property type="evidence" value="ECO:0007669"/>
    <property type="project" value="TreeGrafter"/>
</dbReference>
<feature type="compositionally biased region" description="Basic and acidic residues" evidence="9">
    <location>
        <begin position="390"/>
        <end position="399"/>
    </location>
</feature>
<evidence type="ECO:0000256" key="1">
    <source>
        <dbReference type="ARBA" id="ARBA00000900"/>
    </source>
</evidence>
<dbReference type="AlphaFoldDB" id="N1PW32"/>
<evidence type="ECO:0000256" key="9">
    <source>
        <dbReference type="SAM" id="MobiDB-lite"/>
    </source>
</evidence>
<keyword evidence="3" id="KW-0808">Transferase</keyword>
<dbReference type="OMA" id="GDRMFCH"/>
<reference evidence="12" key="1">
    <citation type="journal article" date="2012" name="PLoS Genet.">
        <title>The genomes of the fungal plant pathogens Cladosporium fulvum and Dothistroma septosporum reveal adaptation to different hosts and lifestyles but also signatures of common ancestry.</title>
        <authorList>
            <person name="de Wit P.J.G.M."/>
            <person name="van der Burgt A."/>
            <person name="Oekmen B."/>
            <person name="Stergiopoulos I."/>
            <person name="Abd-Elsalam K.A."/>
            <person name="Aerts A.L."/>
            <person name="Bahkali A.H."/>
            <person name="Beenen H.G."/>
            <person name="Chettri P."/>
            <person name="Cox M.P."/>
            <person name="Datema E."/>
            <person name="de Vries R.P."/>
            <person name="Dhillon B."/>
            <person name="Ganley A.R."/>
            <person name="Griffiths S.A."/>
            <person name="Guo Y."/>
            <person name="Hamelin R.C."/>
            <person name="Henrissat B."/>
            <person name="Kabir M.S."/>
            <person name="Jashni M.K."/>
            <person name="Kema G."/>
            <person name="Klaubauf S."/>
            <person name="Lapidus A."/>
            <person name="Levasseur A."/>
            <person name="Lindquist E."/>
            <person name="Mehrabi R."/>
            <person name="Ohm R.A."/>
            <person name="Owen T.J."/>
            <person name="Salamov A."/>
            <person name="Schwelm A."/>
            <person name="Schijlen E."/>
            <person name="Sun H."/>
            <person name="van den Burg H.A."/>
            <person name="van Ham R.C.H.J."/>
            <person name="Zhang S."/>
            <person name="Goodwin S.B."/>
            <person name="Grigoriev I.V."/>
            <person name="Collemare J."/>
            <person name="Bradshaw R.E."/>
        </authorList>
    </citation>
    <scope>NUCLEOTIDE SEQUENCE [LARGE SCALE GENOMIC DNA]</scope>
    <source>
        <strain evidence="12">NZE10 / CBS 128990</strain>
    </source>
</reference>
<dbReference type="Proteomes" id="UP000016933">
    <property type="component" value="Unassembled WGS sequence"/>
</dbReference>
<dbReference type="GO" id="GO:0008270">
    <property type="term" value="F:zinc ion binding"/>
    <property type="evidence" value="ECO:0007669"/>
    <property type="project" value="UniProtKB-KW"/>
</dbReference>
<feature type="region of interest" description="Disordered" evidence="9">
    <location>
        <begin position="50"/>
        <end position="210"/>
    </location>
</feature>
<dbReference type="EC" id="2.3.2.27" evidence="2"/>
<dbReference type="FunFam" id="3.30.40.10:FF:000127">
    <property type="entry name" value="E3 ubiquitin-protein ligase RNF181"/>
    <property type="match status" value="1"/>
</dbReference>
<evidence type="ECO:0000256" key="6">
    <source>
        <dbReference type="ARBA" id="ARBA00022786"/>
    </source>
</evidence>
<dbReference type="PANTHER" id="PTHR45931:SF3">
    <property type="entry name" value="RING ZINC FINGER-CONTAINING PROTEIN"/>
    <property type="match status" value="1"/>
</dbReference>
<organism evidence="11 12">
    <name type="scientific">Dothistroma septosporum (strain NZE10 / CBS 128990)</name>
    <name type="common">Red band needle blight fungus</name>
    <name type="synonym">Mycosphaerella pini</name>
    <dbReference type="NCBI Taxonomy" id="675120"/>
    <lineage>
        <taxon>Eukaryota</taxon>
        <taxon>Fungi</taxon>
        <taxon>Dikarya</taxon>
        <taxon>Ascomycota</taxon>
        <taxon>Pezizomycotina</taxon>
        <taxon>Dothideomycetes</taxon>
        <taxon>Dothideomycetidae</taxon>
        <taxon>Mycosphaerellales</taxon>
        <taxon>Mycosphaerellaceae</taxon>
        <taxon>Dothistroma</taxon>
    </lineage>
</organism>
<evidence type="ECO:0000313" key="12">
    <source>
        <dbReference type="Proteomes" id="UP000016933"/>
    </source>
</evidence>
<feature type="region of interest" description="Disordered" evidence="9">
    <location>
        <begin position="390"/>
        <end position="503"/>
    </location>
</feature>
<evidence type="ECO:0000256" key="4">
    <source>
        <dbReference type="ARBA" id="ARBA00022723"/>
    </source>
</evidence>
<feature type="compositionally biased region" description="Low complexity" evidence="9">
    <location>
        <begin position="103"/>
        <end position="112"/>
    </location>
</feature>
<comment type="catalytic activity">
    <reaction evidence="1">
        <text>S-ubiquitinyl-[E2 ubiquitin-conjugating enzyme]-L-cysteine + [acceptor protein]-L-lysine = [E2 ubiquitin-conjugating enzyme]-L-cysteine + N(6)-ubiquitinyl-[acceptor protein]-L-lysine.</text>
        <dbReference type="EC" id="2.3.2.27"/>
    </reaction>
</comment>
<dbReference type="InterPro" id="IPR001841">
    <property type="entry name" value="Znf_RING"/>
</dbReference>
<dbReference type="InterPro" id="IPR013083">
    <property type="entry name" value="Znf_RING/FYVE/PHD"/>
</dbReference>
<evidence type="ECO:0000259" key="10">
    <source>
        <dbReference type="PROSITE" id="PS50089"/>
    </source>
</evidence>
<name>N1PW32_DOTSN</name>